<dbReference type="PROSITE" id="PS51462">
    <property type="entry name" value="NUDIX"/>
    <property type="match status" value="1"/>
</dbReference>
<dbReference type="Gene3D" id="1.10.10.10">
    <property type="entry name" value="Winged helix-like DNA-binding domain superfamily/Winged helix DNA-binding domain"/>
    <property type="match status" value="1"/>
</dbReference>
<sequence>MKKLMEKEKPPFETLDQGSGIFIPNVSVDCIILGFDSGRLKVLLCKFKVSEKWMLPGGFVAKDEDPDESALRVLKGRTGLEDVYLKQFYFFGKKGRIGVEENADILKRFNIQEDKGQWYLDRFISLGYYSLIKYNEAQLFANEEYEEAGWFDINEIPPLYADHKEIIDTAISTIRRQIGFIPMGYELLPEKFTMPELRCIYEAILGREIDRRNFQRKMLSIGYIQPLNETRKAGAHKSPNLYMFIKEKYEEAEKYGIQVMSNNF</sequence>
<reference evidence="2" key="1">
    <citation type="submission" date="2016-04" db="EMBL/GenBank/DDBJ databases">
        <authorList>
            <person name="Evans L.H."/>
            <person name="Alamgir A."/>
            <person name="Owens N."/>
            <person name="Weber N.D."/>
            <person name="Virtaneva K."/>
            <person name="Barbian K."/>
            <person name="Babar A."/>
            <person name="Rosenke K."/>
        </authorList>
    </citation>
    <scope>NUCLEOTIDE SEQUENCE</scope>
    <source>
        <strain evidence="2">86-1</strain>
    </source>
</reference>
<dbReference type="InterPro" id="IPR015797">
    <property type="entry name" value="NUDIX_hydrolase-like_dom_sf"/>
</dbReference>
<dbReference type="InterPro" id="IPR054105">
    <property type="entry name" value="WHD_NrtR"/>
</dbReference>
<dbReference type="InterPro" id="IPR000086">
    <property type="entry name" value="NUDIX_hydrolase_dom"/>
</dbReference>
<organism evidence="2">
    <name type="scientific">uncultured Dysgonomonas sp</name>
    <dbReference type="NCBI Taxonomy" id="206096"/>
    <lineage>
        <taxon>Bacteria</taxon>
        <taxon>Pseudomonadati</taxon>
        <taxon>Bacteroidota</taxon>
        <taxon>Bacteroidia</taxon>
        <taxon>Bacteroidales</taxon>
        <taxon>Dysgonomonadaceae</taxon>
        <taxon>Dysgonomonas</taxon>
        <taxon>environmental samples</taxon>
    </lineage>
</organism>
<dbReference type="PANTHER" id="PTHR43736:SF4">
    <property type="entry name" value="SLR1690 PROTEIN"/>
    <property type="match status" value="1"/>
</dbReference>
<name>A0A212JSM6_9BACT</name>
<dbReference type="InterPro" id="IPR036388">
    <property type="entry name" value="WH-like_DNA-bd_sf"/>
</dbReference>
<dbReference type="EMBL" id="FLUM01000003">
    <property type="protein sequence ID" value="SBW02305.1"/>
    <property type="molecule type" value="Genomic_DNA"/>
</dbReference>
<evidence type="ECO:0000313" key="2">
    <source>
        <dbReference type="EMBL" id="SBW02305.1"/>
    </source>
</evidence>
<accession>A0A212JSM6</accession>
<protein>
    <recommendedName>
        <fullName evidence="1">Nudix hydrolase domain-containing protein</fullName>
    </recommendedName>
</protein>
<dbReference type="CDD" id="cd18873">
    <property type="entry name" value="NUDIX_NadM_like"/>
    <property type="match status" value="1"/>
</dbReference>
<feature type="domain" description="Nudix hydrolase" evidence="1">
    <location>
        <begin position="14"/>
        <end position="173"/>
    </location>
</feature>
<dbReference type="Pfam" id="PF21906">
    <property type="entry name" value="WHD_NrtR"/>
    <property type="match status" value="1"/>
</dbReference>
<dbReference type="Pfam" id="PF00293">
    <property type="entry name" value="NUDIX"/>
    <property type="match status" value="1"/>
</dbReference>
<dbReference type="AlphaFoldDB" id="A0A212JSM6"/>
<dbReference type="PANTHER" id="PTHR43736">
    <property type="entry name" value="ADP-RIBOSE PYROPHOSPHATASE"/>
    <property type="match status" value="1"/>
</dbReference>
<gene>
    <name evidence="2" type="ORF">KL86DYS1_30259</name>
</gene>
<proteinExistence type="predicted"/>
<dbReference type="InterPro" id="IPR036390">
    <property type="entry name" value="WH_DNA-bd_sf"/>
</dbReference>
<dbReference type="SUPFAM" id="SSF55811">
    <property type="entry name" value="Nudix"/>
    <property type="match status" value="1"/>
</dbReference>
<dbReference type="Gene3D" id="3.90.79.10">
    <property type="entry name" value="Nucleoside Triphosphate Pyrophosphohydrolase"/>
    <property type="match status" value="1"/>
</dbReference>
<dbReference type="SUPFAM" id="SSF46785">
    <property type="entry name" value="Winged helix' DNA-binding domain"/>
    <property type="match status" value="1"/>
</dbReference>
<evidence type="ECO:0000259" key="1">
    <source>
        <dbReference type="PROSITE" id="PS51462"/>
    </source>
</evidence>